<dbReference type="Gene3D" id="2.60.120.10">
    <property type="entry name" value="Jelly Rolls"/>
    <property type="match status" value="1"/>
</dbReference>
<dbReference type="AlphaFoldDB" id="A0A140LAF0"/>
<dbReference type="PANTHER" id="PTHR37694:SF1">
    <property type="entry name" value="SLR8022 PROTEIN"/>
    <property type="match status" value="1"/>
</dbReference>
<name>A0A140LAF0_9FIRM</name>
<dbReference type="InParanoid" id="A0A140LAF0"/>
<protein>
    <recommendedName>
        <fullName evidence="1">Cupin type-2 domain-containing protein</fullName>
    </recommendedName>
</protein>
<dbReference type="InterPro" id="IPR011051">
    <property type="entry name" value="RmlC_Cupin_sf"/>
</dbReference>
<dbReference type="OrthoDB" id="9793184at2"/>
<evidence type="ECO:0000313" key="2">
    <source>
        <dbReference type="EMBL" id="KXG77525.1"/>
    </source>
</evidence>
<comment type="caution">
    <text evidence="2">The sequence shown here is derived from an EMBL/GenBank/DDBJ whole genome shotgun (WGS) entry which is preliminary data.</text>
</comment>
<organism evidence="2 3">
    <name type="scientific">Fervidicola ferrireducens</name>
    <dbReference type="NCBI Taxonomy" id="520764"/>
    <lineage>
        <taxon>Bacteria</taxon>
        <taxon>Bacillati</taxon>
        <taxon>Bacillota</taxon>
        <taxon>Clostridia</taxon>
        <taxon>Thermosediminibacterales</taxon>
        <taxon>Thermosediminibacteraceae</taxon>
        <taxon>Fervidicola</taxon>
    </lineage>
</organism>
<dbReference type="InterPro" id="IPR014710">
    <property type="entry name" value="RmlC-like_jellyroll"/>
</dbReference>
<dbReference type="RefSeq" id="WP_066352947.1">
    <property type="nucleotide sequence ID" value="NZ_LOED01000010.1"/>
</dbReference>
<keyword evidence="3" id="KW-1185">Reference proteome</keyword>
<dbReference type="CDD" id="cd02230">
    <property type="entry name" value="cupin_HP0902-like"/>
    <property type="match status" value="1"/>
</dbReference>
<dbReference type="EMBL" id="LOED01000010">
    <property type="protein sequence ID" value="KXG77525.1"/>
    <property type="molecule type" value="Genomic_DNA"/>
</dbReference>
<dbReference type="InterPro" id="IPR013096">
    <property type="entry name" value="Cupin_2"/>
</dbReference>
<evidence type="ECO:0000259" key="1">
    <source>
        <dbReference type="Pfam" id="PF07883"/>
    </source>
</evidence>
<dbReference type="SUPFAM" id="SSF51182">
    <property type="entry name" value="RmlC-like cupins"/>
    <property type="match status" value="1"/>
</dbReference>
<proteinExistence type="predicted"/>
<sequence>MEKTGKFIRNIPHSEICNIVDLVEYREGRVESRTLAQGKNLSVTIFSFDKGEEISAHSSPGDALVQILDGEAEITIGQEKFRLKAGQMIVMPAGIPHALYAVERFKMLLVVVFQP</sequence>
<dbReference type="STRING" id="520764.AN618_10770"/>
<gene>
    <name evidence="2" type="ORF">AN618_10770</name>
</gene>
<accession>A0A140LAF0</accession>
<dbReference type="Pfam" id="PF07883">
    <property type="entry name" value="Cupin_2"/>
    <property type="match status" value="1"/>
</dbReference>
<dbReference type="PATRIC" id="fig|520764.3.peg.1113"/>
<evidence type="ECO:0000313" key="3">
    <source>
        <dbReference type="Proteomes" id="UP000070427"/>
    </source>
</evidence>
<feature type="domain" description="Cupin type-2" evidence="1">
    <location>
        <begin position="45"/>
        <end position="111"/>
    </location>
</feature>
<reference evidence="2 3" key="1">
    <citation type="submission" date="2015-12" db="EMBL/GenBank/DDBJ databases">
        <title>Draft genome sequnece of Fervidicola ferrireducens strain Y170.</title>
        <authorList>
            <person name="Patel B.K."/>
        </authorList>
    </citation>
    <scope>NUCLEOTIDE SEQUENCE [LARGE SCALE GENOMIC DNA]</scope>
    <source>
        <strain evidence="2 3">Y170</strain>
    </source>
</reference>
<dbReference type="Proteomes" id="UP000070427">
    <property type="component" value="Unassembled WGS sequence"/>
</dbReference>
<dbReference type="PANTHER" id="PTHR37694">
    <property type="entry name" value="SLR8022 PROTEIN"/>
    <property type="match status" value="1"/>
</dbReference>